<name>A0A518H6Y8_9BACT</name>
<keyword evidence="1" id="KW-0812">Transmembrane</keyword>
<accession>A0A518H6Y8</accession>
<dbReference type="AlphaFoldDB" id="A0A518H6Y8"/>
<dbReference type="Proteomes" id="UP000317835">
    <property type="component" value="Chromosome"/>
</dbReference>
<evidence type="ECO:0000313" key="3">
    <source>
        <dbReference type="Proteomes" id="UP000317835"/>
    </source>
</evidence>
<organism evidence="2 3">
    <name type="scientific">Tautonia plasticadhaerens</name>
    <dbReference type="NCBI Taxonomy" id="2527974"/>
    <lineage>
        <taxon>Bacteria</taxon>
        <taxon>Pseudomonadati</taxon>
        <taxon>Planctomycetota</taxon>
        <taxon>Planctomycetia</taxon>
        <taxon>Isosphaerales</taxon>
        <taxon>Isosphaeraceae</taxon>
        <taxon>Tautonia</taxon>
    </lineage>
</organism>
<dbReference type="RefSeq" id="WP_145273205.1">
    <property type="nucleotide sequence ID" value="NZ_CP036426.1"/>
</dbReference>
<evidence type="ECO:0000256" key="1">
    <source>
        <dbReference type="SAM" id="Phobius"/>
    </source>
</evidence>
<evidence type="ECO:0000313" key="2">
    <source>
        <dbReference type="EMBL" id="QDV36633.1"/>
    </source>
</evidence>
<gene>
    <name evidence="2" type="ORF">ElP_45610</name>
</gene>
<reference evidence="2 3" key="1">
    <citation type="submission" date="2019-02" db="EMBL/GenBank/DDBJ databases">
        <title>Deep-cultivation of Planctomycetes and their phenomic and genomic characterization uncovers novel biology.</title>
        <authorList>
            <person name="Wiegand S."/>
            <person name="Jogler M."/>
            <person name="Boedeker C."/>
            <person name="Pinto D."/>
            <person name="Vollmers J."/>
            <person name="Rivas-Marin E."/>
            <person name="Kohn T."/>
            <person name="Peeters S.H."/>
            <person name="Heuer A."/>
            <person name="Rast P."/>
            <person name="Oberbeckmann S."/>
            <person name="Bunk B."/>
            <person name="Jeske O."/>
            <person name="Meyerdierks A."/>
            <person name="Storesund J.E."/>
            <person name="Kallscheuer N."/>
            <person name="Luecker S."/>
            <person name="Lage O.M."/>
            <person name="Pohl T."/>
            <person name="Merkel B.J."/>
            <person name="Hornburger P."/>
            <person name="Mueller R.-W."/>
            <person name="Bruemmer F."/>
            <person name="Labrenz M."/>
            <person name="Spormann A.M."/>
            <person name="Op den Camp H."/>
            <person name="Overmann J."/>
            <person name="Amann R."/>
            <person name="Jetten M.S.M."/>
            <person name="Mascher T."/>
            <person name="Medema M.H."/>
            <person name="Devos D.P."/>
            <person name="Kaster A.-K."/>
            <person name="Ovreas L."/>
            <person name="Rohde M."/>
            <person name="Galperin M.Y."/>
            <person name="Jogler C."/>
        </authorList>
    </citation>
    <scope>NUCLEOTIDE SEQUENCE [LARGE SCALE GENOMIC DNA]</scope>
    <source>
        <strain evidence="2 3">ElP</strain>
    </source>
</reference>
<protein>
    <submittedName>
        <fullName evidence="2">Uncharacterized protein</fullName>
    </submittedName>
</protein>
<keyword evidence="1" id="KW-0472">Membrane</keyword>
<keyword evidence="1" id="KW-1133">Transmembrane helix</keyword>
<feature type="transmembrane region" description="Helical" evidence="1">
    <location>
        <begin position="12"/>
        <end position="29"/>
    </location>
</feature>
<feature type="transmembrane region" description="Helical" evidence="1">
    <location>
        <begin position="41"/>
        <end position="59"/>
    </location>
</feature>
<sequence>MIRPPRPSLLRSVSPAITGLAITLFALILASGRPRHRIARAVLLVLVGSWAAVGLRWWWVLEGGSLPVDRLEFDMTMPEVLAITGPPVPGSVREEEMYGIVVDPNLPGGSGRELLRRETTWIVAPRGSNSWLELKFDERDLLRAYPPRGHARPPHSAYRALRATLDSRE</sequence>
<keyword evidence="3" id="KW-1185">Reference proteome</keyword>
<dbReference type="EMBL" id="CP036426">
    <property type="protein sequence ID" value="QDV36633.1"/>
    <property type="molecule type" value="Genomic_DNA"/>
</dbReference>
<proteinExistence type="predicted"/>
<dbReference type="KEGG" id="tpla:ElP_45610"/>